<comment type="caution">
    <text evidence="1">The sequence shown here is derived from an EMBL/GenBank/DDBJ whole genome shotgun (WGS) entry which is preliminary data.</text>
</comment>
<dbReference type="InterPro" id="IPR010775">
    <property type="entry name" value="DUF1365"/>
</dbReference>
<dbReference type="Proteomes" id="UP000570514">
    <property type="component" value="Unassembled WGS sequence"/>
</dbReference>
<dbReference type="EMBL" id="JAASRM010000001">
    <property type="protein sequence ID" value="NIK88402.1"/>
    <property type="molecule type" value="Genomic_DNA"/>
</dbReference>
<dbReference type="RefSeq" id="WP_167082582.1">
    <property type="nucleotide sequence ID" value="NZ_BAAADC010000001.1"/>
</dbReference>
<dbReference type="PANTHER" id="PTHR33973">
    <property type="entry name" value="OS07G0153300 PROTEIN"/>
    <property type="match status" value="1"/>
</dbReference>
<organism evidence="1 2">
    <name type="scientific">Rhizomicrobium palustre</name>
    <dbReference type="NCBI Taxonomy" id="189966"/>
    <lineage>
        <taxon>Bacteria</taxon>
        <taxon>Pseudomonadati</taxon>
        <taxon>Pseudomonadota</taxon>
        <taxon>Alphaproteobacteria</taxon>
        <taxon>Micropepsales</taxon>
        <taxon>Micropepsaceae</taxon>
        <taxon>Rhizomicrobium</taxon>
    </lineage>
</organism>
<protein>
    <recommendedName>
        <fullName evidence="3">DUF1365 domain-containing protein</fullName>
    </recommendedName>
</protein>
<dbReference type="AlphaFoldDB" id="A0A846MZH0"/>
<dbReference type="Pfam" id="PF07103">
    <property type="entry name" value="DUF1365"/>
    <property type="match status" value="1"/>
</dbReference>
<proteinExistence type="predicted"/>
<gene>
    <name evidence="1" type="ORF">FHS83_001720</name>
</gene>
<evidence type="ECO:0000313" key="2">
    <source>
        <dbReference type="Proteomes" id="UP000570514"/>
    </source>
</evidence>
<reference evidence="1 2" key="1">
    <citation type="submission" date="2020-03" db="EMBL/GenBank/DDBJ databases">
        <title>Genomic Encyclopedia of Type Strains, Phase IV (KMG-IV): sequencing the most valuable type-strain genomes for metagenomic binning, comparative biology and taxonomic classification.</title>
        <authorList>
            <person name="Goeker M."/>
        </authorList>
    </citation>
    <scope>NUCLEOTIDE SEQUENCE [LARGE SCALE GENOMIC DNA]</scope>
    <source>
        <strain evidence="1 2">DSM 19867</strain>
    </source>
</reference>
<evidence type="ECO:0008006" key="3">
    <source>
        <dbReference type="Google" id="ProtNLM"/>
    </source>
</evidence>
<accession>A0A846MZH0</accession>
<name>A0A846MZH0_9PROT</name>
<sequence>MTPALYAGTVMHRRYKQRHHAFRYRVFWGLFDLDEMGAQGLRLFSYNRPNLFSLYDRDHGDGSDTPLRRQVDVLLARHGLDLRDGKVFLLAMPRTLGYSFNPLSLYFCHDAGSALKAVIYQVHNTFGGRHHYVQMLDHAAPQIRFSCAKNFYVSPFLEMDLAYRFRLTLPGERVAVAIQASEAGRAVLDAALTAERRPFTDWALFKLALSIPAVTLKVIAAIHWEAVRLRIKGIAPNFPEVSKSVLRK</sequence>
<evidence type="ECO:0000313" key="1">
    <source>
        <dbReference type="EMBL" id="NIK88402.1"/>
    </source>
</evidence>
<dbReference type="PANTHER" id="PTHR33973:SF4">
    <property type="entry name" value="OS07G0153300 PROTEIN"/>
    <property type="match status" value="1"/>
</dbReference>
<keyword evidence="2" id="KW-1185">Reference proteome</keyword>